<sequence>MHTDEAVAQEERPTRETPRGTETVLLVEDDELTRNVTGLVLEELGYRLLEAENGTQAVEMNRTFAGQIHLLLSDIVMPDGNGVTWSRRLMSDRPSLNTLFLSAHTREALARDGIPDPGPDFLQKPFHPDALARKIREILDR</sequence>
<evidence type="ECO:0000259" key="4">
    <source>
        <dbReference type="PROSITE" id="PS50110"/>
    </source>
</evidence>
<dbReference type="InterPro" id="IPR011006">
    <property type="entry name" value="CheY-like_superfamily"/>
</dbReference>
<dbReference type="PANTHER" id="PTHR44591:SF3">
    <property type="entry name" value="RESPONSE REGULATORY DOMAIN-CONTAINING PROTEIN"/>
    <property type="match status" value="1"/>
</dbReference>
<feature type="modified residue" description="4-aspartylphosphate" evidence="2">
    <location>
        <position position="74"/>
    </location>
</feature>
<evidence type="ECO:0000313" key="6">
    <source>
        <dbReference type="Proteomes" id="UP000316292"/>
    </source>
</evidence>
<evidence type="ECO:0000313" key="5">
    <source>
        <dbReference type="EMBL" id="TMQ47514.1"/>
    </source>
</evidence>
<dbReference type="Proteomes" id="UP000316292">
    <property type="component" value="Unassembled WGS sequence"/>
</dbReference>
<protein>
    <submittedName>
        <fullName evidence="5">Response regulator</fullName>
    </submittedName>
</protein>
<gene>
    <name evidence="5" type="ORF">E6K71_09685</name>
</gene>
<dbReference type="EMBL" id="VBOR01000108">
    <property type="protein sequence ID" value="TMQ47514.1"/>
    <property type="molecule type" value="Genomic_DNA"/>
</dbReference>
<feature type="domain" description="Response regulatory" evidence="4">
    <location>
        <begin position="23"/>
        <end position="139"/>
    </location>
</feature>
<dbReference type="PROSITE" id="PS50110">
    <property type="entry name" value="RESPONSE_REGULATORY"/>
    <property type="match status" value="1"/>
</dbReference>
<comment type="caution">
    <text evidence="5">The sequence shown here is derived from an EMBL/GenBank/DDBJ whole genome shotgun (WGS) entry which is preliminary data.</text>
</comment>
<proteinExistence type="predicted"/>
<keyword evidence="1 2" id="KW-0597">Phosphoprotein</keyword>
<dbReference type="Gene3D" id="3.40.50.2300">
    <property type="match status" value="1"/>
</dbReference>
<organism evidence="5 6">
    <name type="scientific">Eiseniibacteriota bacterium</name>
    <dbReference type="NCBI Taxonomy" id="2212470"/>
    <lineage>
        <taxon>Bacteria</taxon>
        <taxon>Candidatus Eiseniibacteriota</taxon>
    </lineage>
</organism>
<dbReference type="GO" id="GO:0000160">
    <property type="term" value="P:phosphorelay signal transduction system"/>
    <property type="evidence" value="ECO:0007669"/>
    <property type="project" value="InterPro"/>
</dbReference>
<dbReference type="InterPro" id="IPR001789">
    <property type="entry name" value="Sig_transdc_resp-reg_receiver"/>
</dbReference>
<dbReference type="SUPFAM" id="SSF52172">
    <property type="entry name" value="CheY-like"/>
    <property type="match status" value="1"/>
</dbReference>
<dbReference type="InterPro" id="IPR050595">
    <property type="entry name" value="Bact_response_regulator"/>
</dbReference>
<feature type="region of interest" description="Disordered" evidence="3">
    <location>
        <begin position="1"/>
        <end position="20"/>
    </location>
</feature>
<evidence type="ECO:0000256" key="1">
    <source>
        <dbReference type="ARBA" id="ARBA00022553"/>
    </source>
</evidence>
<evidence type="ECO:0000256" key="2">
    <source>
        <dbReference type="PROSITE-ProRule" id="PRU00169"/>
    </source>
</evidence>
<feature type="compositionally biased region" description="Basic and acidic residues" evidence="3">
    <location>
        <begin position="1"/>
        <end position="19"/>
    </location>
</feature>
<name>A0A538S824_UNCEI</name>
<dbReference type="Pfam" id="PF00072">
    <property type="entry name" value="Response_reg"/>
    <property type="match status" value="1"/>
</dbReference>
<reference evidence="5 6" key="1">
    <citation type="journal article" date="2019" name="Nat. Microbiol.">
        <title>Mediterranean grassland soil C-N compound turnover is dependent on rainfall and depth, and is mediated by genomically divergent microorganisms.</title>
        <authorList>
            <person name="Diamond S."/>
            <person name="Andeer P.F."/>
            <person name="Li Z."/>
            <person name="Crits-Christoph A."/>
            <person name="Burstein D."/>
            <person name="Anantharaman K."/>
            <person name="Lane K.R."/>
            <person name="Thomas B.C."/>
            <person name="Pan C."/>
            <person name="Northen T.R."/>
            <person name="Banfield J.F."/>
        </authorList>
    </citation>
    <scope>NUCLEOTIDE SEQUENCE [LARGE SCALE GENOMIC DNA]</scope>
    <source>
        <strain evidence="5">WS_1</strain>
    </source>
</reference>
<accession>A0A538S824</accession>
<dbReference type="AlphaFoldDB" id="A0A538S824"/>
<dbReference type="SMART" id="SM00448">
    <property type="entry name" value="REC"/>
    <property type="match status" value="1"/>
</dbReference>
<evidence type="ECO:0000256" key="3">
    <source>
        <dbReference type="SAM" id="MobiDB-lite"/>
    </source>
</evidence>
<dbReference type="PANTHER" id="PTHR44591">
    <property type="entry name" value="STRESS RESPONSE REGULATOR PROTEIN 1"/>
    <property type="match status" value="1"/>
</dbReference>